<keyword evidence="6 11" id="KW-0732">Signal</keyword>
<dbReference type="Gene3D" id="2.40.160.10">
    <property type="entry name" value="Porin"/>
    <property type="match status" value="1"/>
</dbReference>
<dbReference type="PANTHER" id="PTHR34501:SF9">
    <property type="entry name" value="MAJOR OUTER MEMBRANE PROTEIN P.IA"/>
    <property type="match status" value="1"/>
</dbReference>
<sequence length="381" mass="40109">MISKTHQQMLRGALGGALLWSCGAHATSYMNLYGVFDTGIEYVSHASTSGGLFRVPSLTGEVPSRWGMRGVEDLGGNLSAVFTLESGFNPNNGTLGQGGRLFGRQAFVGLQSDYGLVSFGRQYNMTTWALADANVLGPNIYSISSLDPYLAVARSDNTVAYKGTFRGLTVGATYSFGRDAGGTGNTPGQGTCFGSIPGHTSTCSQWTAMLKYDAAHFGLAFAYDVQHGGPGAAVSYFDGTPSTPLTGEMDKDVHTTVNGYATWGALKIGGGWIGRYVTTEGGAPEGRYDMFFANASYTFTPAFQVDGQLVRIVNTHQNTRATLAVLRGTYSLSKRTAVYLQSGYLINSAHASYTVSVGGGGTTPPQGATQLGVMAGMKTSF</sequence>
<keyword evidence="7" id="KW-0406">Ion transport</keyword>
<keyword evidence="8" id="KW-0626">Porin</keyword>
<dbReference type="CDD" id="cd00342">
    <property type="entry name" value="gram_neg_porins"/>
    <property type="match status" value="1"/>
</dbReference>
<proteinExistence type="predicted"/>
<evidence type="ECO:0000256" key="9">
    <source>
        <dbReference type="ARBA" id="ARBA00023136"/>
    </source>
</evidence>
<dbReference type="GO" id="GO:0046930">
    <property type="term" value="C:pore complex"/>
    <property type="evidence" value="ECO:0007669"/>
    <property type="project" value="UniProtKB-KW"/>
</dbReference>
<dbReference type="GO" id="GO:0009279">
    <property type="term" value="C:cell outer membrane"/>
    <property type="evidence" value="ECO:0007669"/>
    <property type="project" value="UniProtKB-SubCell"/>
</dbReference>
<gene>
    <name evidence="13" type="ORF">PAQ31011_02857</name>
</gene>
<dbReference type="SUPFAM" id="SSF56935">
    <property type="entry name" value="Porins"/>
    <property type="match status" value="1"/>
</dbReference>
<evidence type="ECO:0000256" key="3">
    <source>
        <dbReference type="ARBA" id="ARBA00022448"/>
    </source>
</evidence>
<evidence type="ECO:0000256" key="6">
    <source>
        <dbReference type="ARBA" id="ARBA00022729"/>
    </source>
</evidence>
<keyword evidence="3" id="KW-0813">Transport</keyword>
<evidence type="ECO:0000259" key="12">
    <source>
        <dbReference type="Pfam" id="PF13609"/>
    </source>
</evidence>
<evidence type="ECO:0000256" key="5">
    <source>
        <dbReference type="ARBA" id="ARBA00022692"/>
    </source>
</evidence>
<organism evidence="13 14">
    <name type="scientific">Pandoraea aquatica</name>
    <dbReference type="NCBI Taxonomy" id="2508290"/>
    <lineage>
        <taxon>Bacteria</taxon>
        <taxon>Pseudomonadati</taxon>
        <taxon>Pseudomonadota</taxon>
        <taxon>Betaproteobacteria</taxon>
        <taxon>Burkholderiales</taxon>
        <taxon>Burkholderiaceae</taxon>
        <taxon>Pandoraea</taxon>
    </lineage>
</organism>
<evidence type="ECO:0000256" key="7">
    <source>
        <dbReference type="ARBA" id="ARBA00023065"/>
    </source>
</evidence>
<feature type="domain" description="Porin" evidence="12">
    <location>
        <begin position="20"/>
        <end position="348"/>
    </location>
</feature>
<dbReference type="EMBL" id="CABPSN010000003">
    <property type="protein sequence ID" value="VVE15027.1"/>
    <property type="molecule type" value="Genomic_DNA"/>
</dbReference>
<evidence type="ECO:0000256" key="8">
    <source>
        <dbReference type="ARBA" id="ARBA00023114"/>
    </source>
</evidence>
<dbReference type="Proteomes" id="UP000366819">
    <property type="component" value="Unassembled WGS sequence"/>
</dbReference>
<dbReference type="GO" id="GO:0015288">
    <property type="term" value="F:porin activity"/>
    <property type="evidence" value="ECO:0007669"/>
    <property type="project" value="UniProtKB-KW"/>
</dbReference>
<evidence type="ECO:0000256" key="11">
    <source>
        <dbReference type="SAM" id="SignalP"/>
    </source>
</evidence>
<evidence type="ECO:0000256" key="4">
    <source>
        <dbReference type="ARBA" id="ARBA00022452"/>
    </source>
</evidence>
<evidence type="ECO:0000313" key="13">
    <source>
        <dbReference type="EMBL" id="VVE15027.1"/>
    </source>
</evidence>
<dbReference type="PANTHER" id="PTHR34501">
    <property type="entry name" value="PROTEIN YDDL-RELATED"/>
    <property type="match status" value="1"/>
</dbReference>
<keyword evidence="4" id="KW-1134">Transmembrane beta strand</keyword>
<evidence type="ECO:0000256" key="2">
    <source>
        <dbReference type="ARBA" id="ARBA00011233"/>
    </source>
</evidence>
<reference evidence="13 14" key="1">
    <citation type="submission" date="2019-08" db="EMBL/GenBank/DDBJ databases">
        <authorList>
            <person name="Peeters C."/>
        </authorList>
    </citation>
    <scope>NUCLEOTIDE SEQUENCE [LARGE SCALE GENOMIC DNA]</scope>
    <source>
        <strain evidence="13 14">LMG 31011</strain>
    </source>
</reference>
<keyword evidence="9" id="KW-0472">Membrane</keyword>
<dbReference type="Pfam" id="PF13609">
    <property type="entry name" value="Porin_4"/>
    <property type="match status" value="1"/>
</dbReference>
<name>A0A5E4VRF1_9BURK</name>
<protein>
    <submittedName>
        <fullName evidence="13">Porin</fullName>
    </submittedName>
</protein>
<dbReference type="InterPro" id="IPR050298">
    <property type="entry name" value="Gram-neg_bact_OMP"/>
</dbReference>
<dbReference type="InterPro" id="IPR033900">
    <property type="entry name" value="Gram_neg_porin_domain"/>
</dbReference>
<comment type="subcellular location">
    <subcellularLocation>
        <location evidence="1">Cell outer membrane</location>
        <topology evidence="1">Multi-pass membrane protein</topology>
    </subcellularLocation>
</comment>
<comment type="subunit">
    <text evidence="2">Homotrimer.</text>
</comment>
<evidence type="ECO:0000313" key="14">
    <source>
        <dbReference type="Proteomes" id="UP000366819"/>
    </source>
</evidence>
<keyword evidence="10" id="KW-0998">Cell outer membrane</keyword>
<dbReference type="InterPro" id="IPR023614">
    <property type="entry name" value="Porin_dom_sf"/>
</dbReference>
<feature type="chain" id="PRO_5022878486" evidence="11">
    <location>
        <begin position="27"/>
        <end position="381"/>
    </location>
</feature>
<dbReference type="AlphaFoldDB" id="A0A5E4VRF1"/>
<keyword evidence="14" id="KW-1185">Reference proteome</keyword>
<feature type="signal peptide" evidence="11">
    <location>
        <begin position="1"/>
        <end position="26"/>
    </location>
</feature>
<keyword evidence="5" id="KW-0812">Transmembrane</keyword>
<accession>A0A5E4VRF1</accession>
<dbReference type="GO" id="GO:0006811">
    <property type="term" value="P:monoatomic ion transport"/>
    <property type="evidence" value="ECO:0007669"/>
    <property type="project" value="UniProtKB-KW"/>
</dbReference>
<evidence type="ECO:0000256" key="1">
    <source>
        <dbReference type="ARBA" id="ARBA00004571"/>
    </source>
</evidence>
<dbReference type="RefSeq" id="WP_174990106.1">
    <property type="nucleotide sequence ID" value="NZ_CABPSN010000003.1"/>
</dbReference>
<evidence type="ECO:0000256" key="10">
    <source>
        <dbReference type="ARBA" id="ARBA00023237"/>
    </source>
</evidence>